<evidence type="ECO:0000313" key="3">
    <source>
        <dbReference type="EMBL" id="KAK7283322.1"/>
    </source>
</evidence>
<protein>
    <submittedName>
        <fullName evidence="3">Uncharacterized protein</fullName>
    </submittedName>
</protein>
<dbReference type="Pfam" id="PF00106">
    <property type="entry name" value="adh_short"/>
    <property type="match status" value="1"/>
</dbReference>
<comment type="caution">
    <text evidence="3">The sequence shown here is derived from an EMBL/GenBank/DDBJ whole genome shotgun (WGS) entry which is preliminary data.</text>
</comment>
<evidence type="ECO:0000256" key="2">
    <source>
        <dbReference type="ARBA" id="ARBA00023002"/>
    </source>
</evidence>
<dbReference type="PANTHER" id="PTHR43180">
    <property type="entry name" value="3-OXOACYL-(ACYL-CARRIER-PROTEIN) REDUCTASE (AFU_ORTHOLOGUE AFUA_6G11210)"/>
    <property type="match status" value="1"/>
</dbReference>
<comment type="similarity">
    <text evidence="1">Belongs to the short-chain dehydrogenases/reductases (SDR) family.</text>
</comment>
<evidence type="ECO:0000313" key="4">
    <source>
        <dbReference type="Proteomes" id="UP001372338"/>
    </source>
</evidence>
<dbReference type="InterPro" id="IPR002347">
    <property type="entry name" value="SDR_fam"/>
</dbReference>
<keyword evidence="4" id="KW-1185">Reference proteome</keyword>
<dbReference type="Gene3D" id="3.40.50.720">
    <property type="entry name" value="NAD(P)-binding Rossmann-like Domain"/>
    <property type="match status" value="1"/>
</dbReference>
<accession>A0AAN9P1D6</accession>
<keyword evidence="2" id="KW-0560">Oxidoreductase</keyword>
<dbReference type="GO" id="GO:0016491">
    <property type="term" value="F:oxidoreductase activity"/>
    <property type="evidence" value="ECO:0007669"/>
    <property type="project" value="UniProtKB-KW"/>
</dbReference>
<reference evidence="3 4" key="1">
    <citation type="submission" date="2024-01" db="EMBL/GenBank/DDBJ databases">
        <title>The genomes of 5 underutilized Papilionoideae crops provide insights into root nodulation and disease resistanc.</title>
        <authorList>
            <person name="Yuan L."/>
        </authorList>
    </citation>
    <scope>NUCLEOTIDE SEQUENCE [LARGE SCALE GENOMIC DNA]</scope>
    <source>
        <strain evidence="3">ZHUSHIDOU_FW_LH</strain>
        <tissue evidence="3">Leaf</tissue>
    </source>
</reference>
<dbReference type="AlphaFoldDB" id="A0AAN9P1D6"/>
<sequence>MQGKVTLITSGARGIDECMAKLFCKHGAKVVIADIKDQLGQAVVQNGIGTEFASYVHCDVSIEKDVENAIQTAISKYQKLDILVNNAATIDTVDPSIVGNDAAAFERTLSVNLTGPLMS</sequence>
<dbReference type="Proteomes" id="UP001372338">
    <property type="component" value="Unassembled WGS sequence"/>
</dbReference>
<gene>
    <name evidence="3" type="ORF">RIF29_12760</name>
</gene>
<dbReference type="PRINTS" id="PR00081">
    <property type="entry name" value="GDHRDH"/>
</dbReference>
<organism evidence="3 4">
    <name type="scientific">Crotalaria pallida</name>
    <name type="common">Smooth rattlebox</name>
    <name type="synonym">Crotalaria striata</name>
    <dbReference type="NCBI Taxonomy" id="3830"/>
    <lineage>
        <taxon>Eukaryota</taxon>
        <taxon>Viridiplantae</taxon>
        <taxon>Streptophyta</taxon>
        <taxon>Embryophyta</taxon>
        <taxon>Tracheophyta</taxon>
        <taxon>Spermatophyta</taxon>
        <taxon>Magnoliopsida</taxon>
        <taxon>eudicotyledons</taxon>
        <taxon>Gunneridae</taxon>
        <taxon>Pentapetalae</taxon>
        <taxon>rosids</taxon>
        <taxon>fabids</taxon>
        <taxon>Fabales</taxon>
        <taxon>Fabaceae</taxon>
        <taxon>Papilionoideae</taxon>
        <taxon>50 kb inversion clade</taxon>
        <taxon>genistoids sensu lato</taxon>
        <taxon>core genistoids</taxon>
        <taxon>Crotalarieae</taxon>
        <taxon>Crotalaria</taxon>
    </lineage>
</organism>
<dbReference type="SUPFAM" id="SSF51735">
    <property type="entry name" value="NAD(P)-binding Rossmann-fold domains"/>
    <property type="match status" value="1"/>
</dbReference>
<evidence type="ECO:0000256" key="1">
    <source>
        <dbReference type="ARBA" id="ARBA00006484"/>
    </source>
</evidence>
<dbReference type="EMBL" id="JAYWIO010000002">
    <property type="protein sequence ID" value="KAK7283322.1"/>
    <property type="molecule type" value="Genomic_DNA"/>
</dbReference>
<name>A0AAN9P1D6_CROPI</name>
<dbReference type="PANTHER" id="PTHR43180:SF48">
    <property type="entry name" value="SECOISOLARICIRESINOL DEHYDROGENASE"/>
    <property type="match status" value="1"/>
</dbReference>
<proteinExistence type="inferred from homology"/>
<dbReference type="InterPro" id="IPR036291">
    <property type="entry name" value="NAD(P)-bd_dom_sf"/>
</dbReference>